<evidence type="ECO:0000313" key="2">
    <source>
        <dbReference type="EMBL" id="CAA3024928.1"/>
    </source>
</evidence>
<dbReference type="EMBL" id="CACTIH010009120">
    <property type="protein sequence ID" value="CAA3024928.1"/>
    <property type="molecule type" value="Genomic_DNA"/>
</dbReference>
<dbReference type="Gramene" id="OE9A117103T1">
    <property type="protein sequence ID" value="OE9A117103C1"/>
    <property type="gene ID" value="OE9A117103"/>
</dbReference>
<gene>
    <name evidence="2" type="ORF">OLEA9_A117103</name>
</gene>
<comment type="caution">
    <text evidence="2">The sequence shown here is derived from an EMBL/GenBank/DDBJ whole genome shotgun (WGS) entry which is preliminary data.</text>
</comment>
<accession>A0A8S0V085</accession>
<reference evidence="2 3" key="1">
    <citation type="submission" date="2019-12" db="EMBL/GenBank/DDBJ databases">
        <authorList>
            <person name="Alioto T."/>
            <person name="Alioto T."/>
            <person name="Gomez Garrido J."/>
        </authorList>
    </citation>
    <scope>NUCLEOTIDE SEQUENCE [LARGE SCALE GENOMIC DNA]</scope>
</reference>
<feature type="compositionally biased region" description="Polar residues" evidence="1">
    <location>
        <begin position="26"/>
        <end position="38"/>
    </location>
</feature>
<evidence type="ECO:0000256" key="1">
    <source>
        <dbReference type="SAM" id="MobiDB-lite"/>
    </source>
</evidence>
<feature type="region of interest" description="Disordered" evidence="1">
    <location>
        <begin position="19"/>
        <end position="38"/>
    </location>
</feature>
<name>A0A8S0V085_OLEEU</name>
<dbReference type="AlphaFoldDB" id="A0A8S0V085"/>
<sequence>MLLGSGYGSTYSFCAAGRHQRRGSGSHPQNRSFCARSSLSGQDPLNLYDITSEAYQGKVHTDGQLEGGFCRNQNSSYTLVGAAVGMRKQETHRGGLLHFPLH</sequence>
<protein>
    <submittedName>
        <fullName evidence="2">Uncharacterized protein</fullName>
    </submittedName>
</protein>
<dbReference type="Proteomes" id="UP000594638">
    <property type="component" value="Unassembled WGS sequence"/>
</dbReference>
<keyword evidence="3" id="KW-1185">Reference proteome</keyword>
<organism evidence="2 3">
    <name type="scientific">Olea europaea subsp. europaea</name>
    <dbReference type="NCBI Taxonomy" id="158383"/>
    <lineage>
        <taxon>Eukaryota</taxon>
        <taxon>Viridiplantae</taxon>
        <taxon>Streptophyta</taxon>
        <taxon>Embryophyta</taxon>
        <taxon>Tracheophyta</taxon>
        <taxon>Spermatophyta</taxon>
        <taxon>Magnoliopsida</taxon>
        <taxon>eudicotyledons</taxon>
        <taxon>Gunneridae</taxon>
        <taxon>Pentapetalae</taxon>
        <taxon>asterids</taxon>
        <taxon>lamiids</taxon>
        <taxon>Lamiales</taxon>
        <taxon>Oleaceae</taxon>
        <taxon>Oleeae</taxon>
        <taxon>Olea</taxon>
    </lineage>
</organism>
<proteinExistence type="predicted"/>
<evidence type="ECO:0000313" key="3">
    <source>
        <dbReference type="Proteomes" id="UP000594638"/>
    </source>
</evidence>